<dbReference type="Pfam" id="PF02927">
    <property type="entry name" value="CelD_N"/>
    <property type="match status" value="1"/>
</dbReference>
<proteinExistence type="inferred from homology"/>
<dbReference type="InterPro" id="IPR012341">
    <property type="entry name" value="6hp_glycosidase-like_sf"/>
</dbReference>
<dbReference type="Gene3D" id="2.60.40.10">
    <property type="entry name" value="Immunoglobulins"/>
    <property type="match status" value="1"/>
</dbReference>
<accession>A0ABY5L9T2</accession>
<dbReference type="Pfam" id="PF00759">
    <property type="entry name" value="Glyco_hydro_9"/>
    <property type="match status" value="1"/>
</dbReference>
<feature type="signal peptide" evidence="4">
    <location>
        <begin position="1"/>
        <end position="22"/>
    </location>
</feature>
<evidence type="ECO:0000313" key="8">
    <source>
        <dbReference type="Proteomes" id="UP001058533"/>
    </source>
</evidence>
<feature type="chain" id="PRO_5047390489" evidence="4">
    <location>
        <begin position="23"/>
        <end position="847"/>
    </location>
</feature>
<evidence type="ECO:0000259" key="5">
    <source>
        <dbReference type="Pfam" id="PF00759"/>
    </source>
</evidence>
<reference evidence="7" key="1">
    <citation type="submission" date="2022-07" db="EMBL/GenBank/DDBJ databases">
        <title>Sphingomonas sp. nov., a novel bacterium isolated from the north slope of the Mount Everest.</title>
        <authorList>
            <person name="Cui X."/>
            <person name="Liu Y."/>
        </authorList>
    </citation>
    <scope>NUCLEOTIDE SEQUENCE</scope>
    <source>
        <strain evidence="7">S5-59</strain>
    </source>
</reference>
<keyword evidence="3" id="KW-0624">Polysaccharide degradation</keyword>
<dbReference type="CDD" id="cd02850">
    <property type="entry name" value="E_set_Cellulase_N"/>
    <property type="match status" value="1"/>
</dbReference>
<keyword evidence="7" id="KW-0378">Hydrolase</keyword>
<keyword evidence="4" id="KW-0732">Signal</keyword>
<keyword evidence="8" id="KW-1185">Reference proteome</keyword>
<evidence type="ECO:0000256" key="3">
    <source>
        <dbReference type="ARBA" id="ARBA00023326"/>
    </source>
</evidence>
<organism evidence="7 8">
    <name type="scientific">Sphingomonas qomolangmaensis</name>
    <dbReference type="NCBI Taxonomy" id="2918765"/>
    <lineage>
        <taxon>Bacteria</taxon>
        <taxon>Pseudomonadati</taxon>
        <taxon>Pseudomonadota</taxon>
        <taxon>Alphaproteobacteria</taxon>
        <taxon>Sphingomonadales</taxon>
        <taxon>Sphingomonadaceae</taxon>
        <taxon>Sphingomonas</taxon>
    </lineage>
</organism>
<comment type="similarity">
    <text evidence="1">Belongs to the glycosyl hydrolase 9 (cellulase E) family.</text>
</comment>
<name>A0ABY5L9T2_9SPHN</name>
<protein>
    <submittedName>
        <fullName evidence="7">Glycoside hydrolase family 9 protein</fullName>
    </submittedName>
</protein>
<dbReference type="InterPro" id="IPR008928">
    <property type="entry name" value="6-hairpin_glycosidase_sf"/>
</dbReference>
<feature type="domain" description="Cellulase Ig-like" evidence="6">
    <location>
        <begin position="283"/>
        <end position="360"/>
    </location>
</feature>
<dbReference type="SUPFAM" id="SSF81296">
    <property type="entry name" value="E set domains"/>
    <property type="match status" value="1"/>
</dbReference>
<sequence length="847" mass="92310">MMKARWTVRALALAACATAAIAQPLAAQDRPAPLQLGEGEIYRAPGVDWLVFSNWYDGLFADAKISGVELIQQGERIATNGDVRLSSTPGQWDAIGRLVERRVDTKTGVIEAELEYPDHKFRYLIRSVPTDRGLQVTVSLPQALPAALAGRAGFNLEFQPSAYYHEAFLVDGKPGGFPLYPASEMTLTPERNAASGRADGPGAEPVAMAMGKRFVLAPSNPGRRVSVTSDVPVSLYDGRNQAQNGWFVLRSLLPAGKTGTVMTWTLDANSVPGWLRAPVIGHSQLGYAPGETKIATVERDANDRSAGAVRLLRVGEDGRETVALQGAGKPWGDYLRYRYAKFDFSSVRTPGVYVLETGKTRTAPFRIADDLYASAWHPTLDIYFPVAMDHMFVNEAYRVWHGDPHRDDALQAPVNHEHIDLYRQGPTTDTKFQPGEHIPGLNVGGWLDAGDFDIRTQTQYAVIRQMVQSWEDFRPTRDTTSIDQERRHVEIHVPDGKPDLLQQIRHGSLQLIAQFDAVGHAIHGIVEPDVAQYTHLGDAVTKTDGLVHDWRLKPGEVKNGRSGTPDDRWAFTSKASALNYGSIAALAATARALKGFDDDLAARSLETAERIFAKEQAQAPDTFSHGNTTGGPLESERFAAAVELLQATRKPVYAEAVAREWPAIAPNFARDADVAVRALPFMPASYRAGVEQAVRGWAKQSEVIAAANPYGVPITTGGWAGNGAVLDYGNTTYLLHRAFPEIVKPDAVFRALAYLHGNHPGSDISFVSGVGTRSKEVAYGNNRADMSFIAGGVVPGVLIVKPDLPENKEDWPYFWGQNEYVVNTGAAYLQLVHAAHALTQQGTKPAG</sequence>
<dbReference type="SUPFAM" id="SSF48208">
    <property type="entry name" value="Six-hairpin glycosidases"/>
    <property type="match status" value="1"/>
</dbReference>
<evidence type="ECO:0000256" key="1">
    <source>
        <dbReference type="ARBA" id="ARBA00007072"/>
    </source>
</evidence>
<evidence type="ECO:0000313" key="7">
    <source>
        <dbReference type="EMBL" id="UUL82353.1"/>
    </source>
</evidence>
<evidence type="ECO:0000259" key="6">
    <source>
        <dbReference type="Pfam" id="PF02927"/>
    </source>
</evidence>
<gene>
    <name evidence="7" type="ORF">NMP03_14430</name>
</gene>
<dbReference type="Gene3D" id="1.50.10.10">
    <property type="match status" value="1"/>
</dbReference>
<evidence type="ECO:0000256" key="2">
    <source>
        <dbReference type="ARBA" id="ARBA00023277"/>
    </source>
</evidence>
<evidence type="ECO:0000256" key="4">
    <source>
        <dbReference type="SAM" id="SignalP"/>
    </source>
</evidence>
<dbReference type="InterPro" id="IPR001701">
    <property type="entry name" value="Glyco_hydro_9"/>
</dbReference>
<dbReference type="InterPro" id="IPR004197">
    <property type="entry name" value="Cellulase_Ig-like"/>
</dbReference>
<dbReference type="GO" id="GO:0016787">
    <property type="term" value="F:hydrolase activity"/>
    <property type="evidence" value="ECO:0007669"/>
    <property type="project" value="UniProtKB-KW"/>
</dbReference>
<keyword evidence="2" id="KW-0119">Carbohydrate metabolism</keyword>
<dbReference type="RefSeq" id="WP_256506169.1">
    <property type="nucleotide sequence ID" value="NZ_CP101740.1"/>
</dbReference>
<dbReference type="EMBL" id="CP101740">
    <property type="protein sequence ID" value="UUL82353.1"/>
    <property type="molecule type" value="Genomic_DNA"/>
</dbReference>
<dbReference type="InterPro" id="IPR014756">
    <property type="entry name" value="Ig_E-set"/>
</dbReference>
<feature type="domain" description="Glycoside hydrolase family 9" evidence="5">
    <location>
        <begin position="442"/>
        <end position="777"/>
    </location>
</feature>
<dbReference type="Proteomes" id="UP001058533">
    <property type="component" value="Chromosome"/>
</dbReference>
<dbReference type="InterPro" id="IPR013783">
    <property type="entry name" value="Ig-like_fold"/>
</dbReference>